<gene>
    <name evidence="1" type="ORF">SNA_14030</name>
</gene>
<dbReference type="Proteomes" id="UP000032458">
    <property type="component" value="Unassembled WGS sequence"/>
</dbReference>
<proteinExistence type="predicted"/>
<evidence type="ECO:0000313" key="2">
    <source>
        <dbReference type="Proteomes" id="UP000032458"/>
    </source>
</evidence>
<keyword evidence="2" id="KW-1185">Reference proteome</keyword>
<name>A0A0D7CMX1_9ACTN</name>
<dbReference type="AlphaFoldDB" id="A0A0D7CMX1"/>
<protein>
    <recommendedName>
        <fullName evidence="3">Helix-turn-helix domain-containing protein</fullName>
    </recommendedName>
</protein>
<dbReference type="EMBL" id="JRKI01000018">
    <property type="protein sequence ID" value="KIZ17594.1"/>
    <property type="molecule type" value="Genomic_DNA"/>
</dbReference>
<sequence length="61" mass="7154">MDQSMWTVPALASFLGKPVSWVYDNHEKQAIPSFRVGQQLRFWPSEIKTWLEDNCREQEAA</sequence>
<organism evidence="1 2">
    <name type="scientific">Streptomyces natalensis ATCC 27448</name>
    <dbReference type="NCBI Taxonomy" id="1240678"/>
    <lineage>
        <taxon>Bacteria</taxon>
        <taxon>Bacillati</taxon>
        <taxon>Actinomycetota</taxon>
        <taxon>Actinomycetes</taxon>
        <taxon>Kitasatosporales</taxon>
        <taxon>Streptomycetaceae</taxon>
        <taxon>Streptomyces</taxon>
    </lineage>
</organism>
<dbReference type="PATRIC" id="fig|1240678.4.peg.2948"/>
<evidence type="ECO:0008006" key="3">
    <source>
        <dbReference type="Google" id="ProtNLM"/>
    </source>
</evidence>
<evidence type="ECO:0000313" key="1">
    <source>
        <dbReference type="EMBL" id="KIZ17594.1"/>
    </source>
</evidence>
<accession>A0A0D7CMX1</accession>
<comment type="caution">
    <text evidence="1">The sequence shown here is derived from an EMBL/GenBank/DDBJ whole genome shotgun (WGS) entry which is preliminary data.</text>
</comment>
<reference evidence="1 2" key="1">
    <citation type="submission" date="2014-09" db="EMBL/GenBank/DDBJ databases">
        <title>Draft genome sequence of Streptomyces natalensis ATCC 27448, producer of the antifungal pimaricin.</title>
        <authorList>
            <person name="Mendes M.V."/>
            <person name="Beites T."/>
            <person name="Pires S."/>
            <person name="Santos C.L."/>
            <person name="Moradas-Ferreira P."/>
        </authorList>
    </citation>
    <scope>NUCLEOTIDE SEQUENCE [LARGE SCALE GENOMIC DNA]</scope>
    <source>
        <strain evidence="1 2">ATCC 27448</strain>
    </source>
</reference>